<keyword evidence="1" id="KW-0378">Hydrolase</keyword>
<protein>
    <recommendedName>
        <fullName evidence="4">Peptidase S9 prolyl oligopeptidase catalytic domain-containing protein</fullName>
    </recommendedName>
</protein>
<name>A0ABM6CVD5_9BORD</name>
<dbReference type="Gene3D" id="1.20.1440.110">
    <property type="entry name" value="acylaminoacyl peptidase"/>
    <property type="match status" value="1"/>
</dbReference>
<dbReference type="Pfam" id="PF06500">
    <property type="entry name" value="FrsA-like"/>
    <property type="match status" value="1"/>
</dbReference>
<evidence type="ECO:0000256" key="1">
    <source>
        <dbReference type="ARBA" id="ARBA00022801"/>
    </source>
</evidence>
<evidence type="ECO:0008006" key="4">
    <source>
        <dbReference type="Google" id="ProtNLM"/>
    </source>
</evidence>
<dbReference type="Gene3D" id="3.40.50.1820">
    <property type="entry name" value="alpha/beta hydrolase"/>
    <property type="match status" value="1"/>
</dbReference>
<dbReference type="PANTHER" id="PTHR22946:SF12">
    <property type="entry name" value="CONIDIAL PIGMENT BIOSYNTHESIS PROTEIN AYG1 (AFU_ORTHOLOGUE AFUA_2G17550)"/>
    <property type="match status" value="1"/>
</dbReference>
<dbReference type="InterPro" id="IPR010520">
    <property type="entry name" value="FrsA-like"/>
</dbReference>
<accession>A0ABM6CVD5</accession>
<dbReference type="InterPro" id="IPR050261">
    <property type="entry name" value="FrsA_esterase"/>
</dbReference>
<evidence type="ECO:0000313" key="2">
    <source>
        <dbReference type="EMBL" id="ANN68089.1"/>
    </source>
</evidence>
<gene>
    <name evidence="2" type="ORF">BAU06_18895</name>
</gene>
<dbReference type="PANTHER" id="PTHR22946">
    <property type="entry name" value="DIENELACTONE HYDROLASE DOMAIN-CONTAINING PROTEIN-RELATED"/>
    <property type="match status" value="1"/>
</dbReference>
<dbReference type="InterPro" id="IPR029058">
    <property type="entry name" value="AB_hydrolase_fold"/>
</dbReference>
<sequence>MAEQLLIDQITDVTHGVYQPYGWHHWPNHPWMSYQFRRALGETQEGGGAVSECFLAASRMIPGDKESWHREWKRLADFNQSRGDQEFEQGHIRTAMNCWLRAANYYRHTEFWLEYADPRRLVAFTDMEQCSRKFIENLNPAGETVQIPYEPGKPLYAYFVRAPFHNGKQPVLICMGGLDSIKDEMWFMQAHGALQRGISVLMIDGPGQGGTLRRHKIPTRHDYEVPIGKCIDYLLTRQDIDPARIAVCGSSLGGYYAARAGCYEPRLAAAISHGAIWSIQELWANAREDHGLADHIKTVFGAGSMKEALEKARPFALEGHLDHMKCPYLIVHGGHDVLGVAAARKVADYAKARGVDVTLRFVTEDETGADHCQHDNPTIGQELMMDWLCDVFAIDERELRKAAIDPLI</sequence>
<dbReference type="RefSeq" id="WP_066353539.1">
    <property type="nucleotide sequence ID" value="NZ_CBCSFJ010000045.1"/>
</dbReference>
<proteinExistence type="predicted"/>
<dbReference type="EMBL" id="CP016170">
    <property type="protein sequence ID" value="ANN68089.1"/>
    <property type="molecule type" value="Genomic_DNA"/>
</dbReference>
<evidence type="ECO:0000313" key="3">
    <source>
        <dbReference type="Proteomes" id="UP000091897"/>
    </source>
</evidence>
<keyword evidence="3" id="KW-1185">Reference proteome</keyword>
<dbReference type="SUPFAM" id="SSF53474">
    <property type="entry name" value="alpha/beta-Hydrolases"/>
    <property type="match status" value="1"/>
</dbReference>
<dbReference type="Proteomes" id="UP000091897">
    <property type="component" value="Chromosome"/>
</dbReference>
<reference evidence="2 3" key="1">
    <citation type="submission" date="2016-06" db="EMBL/GenBank/DDBJ databases">
        <title>Complete genome sequences of Bordetella bronchialis and Bordetella flabilis.</title>
        <authorList>
            <person name="LiPuma J.J."/>
            <person name="Spilker T."/>
        </authorList>
    </citation>
    <scope>NUCLEOTIDE SEQUENCE [LARGE SCALE GENOMIC DNA]</scope>
    <source>
        <strain evidence="2 3">AU3182</strain>
    </source>
</reference>
<organism evidence="2 3">
    <name type="scientific">Bordetella bronchialis</name>
    <dbReference type="NCBI Taxonomy" id="463025"/>
    <lineage>
        <taxon>Bacteria</taxon>
        <taxon>Pseudomonadati</taxon>
        <taxon>Pseudomonadota</taxon>
        <taxon>Betaproteobacteria</taxon>
        <taxon>Burkholderiales</taxon>
        <taxon>Alcaligenaceae</taxon>
        <taxon>Bordetella</taxon>
    </lineage>
</organism>